<dbReference type="GeneID" id="9527935"/>
<organism evidence="2">
    <name type="scientific">Verticillium alfalfae (strain VaMs.102 / ATCC MYA-4576 / FGSC 10136)</name>
    <name type="common">Verticillium wilt of alfalfa</name>
    <name type="synonym">Verticillium albo-atrum</name>
    <dbReference type="NCBI Taxonomy" id="526221"/>
    <lineage>
        <taxon>Eukaryota</taxon>
        <taxon>Fungi</taxon>
        <taxon>Dikarya</taxon>
        <taxon>Ascomycota</taxon>
        <taxon>Pezizomycotina</taxon>
        <taxon>Sordariomycetes</taxon>
        <taxon>Hypocreomycetidae</taxon>
        <taxon>Glomerellales</taxon>
        <taxon>Plectosphaerellaceae</taxon>
        <taxon>Verticillium</taxon>
    </lineage>
</organism>
<sequence length="228" mass="23900">MAAGVPAVGGSGGKAWSWSLSRSVESASVRLSCFSEYSACKGKEGVSVVVKEERRAPSSCSSSCWSSRQDWGASCSAGSPRRLLSRSGSFRGCEVSSEGRERETLGRFGFELGTLMLVCWFGRGGGAGGSGKGGDNGDAVGGLWEIAKAPGSIPSVSRSSVVDVGKGASLEDRDEPSAGQVVVLSSRDCRGKAEVRMDVWTRWSRNGEARKAIGCSARGYHLAMVQMR</sequence>
<dbReference type="OrthoDB" id="10476073at2759"/>
<evidence type="ECO:0000313" key="2">
    <source>
        <dbReference type="Proteomes" id="UP000008698"/>
    </source>
</evidence>
<accession>C9SXD0</accession>
<keyword evidence="2" id="KW-1185">Reference proteome</keyword>
<dbReference type="Proteomes" id="UP000008698">
    <property type="component" value="Unassembled WGS sequence"/>
</dbReference>
<dbReference type="HOGENOM" id="CLU_1215585_0_0_1"/>
<protein>
    <submittedName>
        <fullName evidence="1">Predicted protein</fullName>
    </submittedName>
</protein>
<evidence type="ECO:0000313" key="1">
    <source>
        <dbReference type="EMBL" id="EEY23320.1"/>
    </source>
</evidence>
<dbReference type="EMBL" id="DS985228">
    <property type="protein sequence ID" value="EEY23320.1"/>
    <property type="molecule type" value="Genomic_DNA"/>
</dbReference>
<gene>
    <name evidence="1" type="ORF">VDBG_09430</name>
</gene>
<proteinExistence type="predicted"/>
<dbReference type="AlphaFoldDB" id="C9SXD0"/>
<reference evidence="2" key="1">
    <citation type="journal article" date="2011" name="PLoS Pathog.">
        <title>Comparative genomics yields insights into niche adaptation of plant vascular wilt pathogens.</title>
        <authorList>
            <person name="Klosterman S.J."/>
            <person name="Subbarao K.V."/>
            <person name="Kang S."/>
            <person name="Veronese P."/>
            <person name="Gold S.E."/>
            <person name="Thomma B.P.H.J."/>
            <person name="Chen Z."/>
            <person name="Henrissat B."/>
            <person name="Lee Y.-H."/>
            <person name="Park J."/>
            <person name="Garcia-Pedrajas M.D."/>
            <person name="Barbara D.J."/>
            <person name="Anchieta A."/>
            <person name="de Jonge R."/>
            <person name="Santhanam P."/>
            <person name="Maruthachalam K."/>
            <person name="Atallah Z."/>
            <person name="Amyotte S.G."/>
            <person name="Paz Z."/>
            <person name="Inderbitzin P."/>
            <person name="Hayes R.J."/>
            <person name="Heiman D.I."/>
            <person name="Young S."/>
            <person name="Zeng Q."/>
            <person name="Engels R."/>
            <person name="Galagan J."/>
            <person name="Cuomo C.A."/>
            <person name="Dobinson K.F."/>
            <person name="Ma L.-J."/>
        </authorList>
    </citation>
    <scope>NUCLEOTIDE SEQUENCE [LARGE SCALE GENOMIC DNA]</scope>
    <source>
        <strain evidence="2">VaMs.102 / ATCC MYA-4576 / FGSC 10136</strain>
    </source>
</reference>
<dbReference type="KEGG" id="val:VDBG_09430"/>
<dbReference type="RefSeq" id="XP_003000235.1">
    <property type="nucleotide sequence ID" value="XM_003000189.1"/>
</dbReference>
<name>C9SXD0_VERA1</name>